<reference evidence="4" key="1">
    <citation type="submission" date="2013-12" db="EMBL/GenBank/DDBJ databases">
        <authorList>
            <person name="Aslett M."/>
        </authorList>
    </citation>
    <scope>NUCLEOTIDE SEQUENCE [LARGE SCALE GENOMIC DNA]</scope>
    <source>
        <strain evidence="4">Lindley</strain>
    </source>
</reference>
<keyword evidence="4" id="KW-1185">Reference proteome</keyword>
<reference evidence="4" key="2">
    <citation type="submission" date="2014-05" db="EMBL/GenBank/DDBJ databases">
        <title>The genome and life-stage specific transcriptomes of Globodera pallida elucidate key aspects of plant parasitism by a cyst nematode.</title>
        <authorList>
            <person name="Cotton J.A."/>
            <person name="Lilley C.J."/>
            <person name="Jones L.M."/>
            <person name="Kikuchi T."/>
            <person name="Reid A.J."/>
            <person name="Thorpe P."/>
            <person name="Tsai I.J."/>
            <person name="Beasley H."/>
            <person name="Blok V."/>
            <person name="Cock P.J.A."/>
            <person name="Van den Akker S.E."/>
            <person name="Holroyd N."/>
            <person name="Hunt M."/>
            <person name="Mantelin S."/>
            <person name="Naghra H."/>
            <person name="Pain A."/>
            <person name="Palomares-Rius J.E."/>
            <person name="Zarowiecki M."/>
            <person name="Berriman M."/>
            <person name="Jones J.T."/>
            <person name="Urwin P.E."/>
        </authorList>
    </citation>
    <scope>NUCLEOTIDE SEQUENCE [LARGE SCALE GENOMIC DNA]</scope>
    <source>
        <strain evidence="4">Lindley</strain>
    </source>
</reference>
<dbReference type="Gene3D" id="2.60.120.920">
    <property type="match status" value="1"/>
</dbReference>
<dbReference type="InterPro" id="IPR001870">
    <property type="entry name" value="B30.2/SPRY"/>
</dbReference>
<sequence>MPISTESSNGGGITADPGAADTLCGQNDEIEPNNDKQFTAAQQEAAQTKLDQLEENFGFDPEGVFYSLFRPLREKIKQIELEERNMEEYQNRQQQVIIDSLTKKLKVSIDQFSLMRSDQKKTVLDRLNANEREEKLKNFLGQFVGGQNKKFEERKEETDRRTIQKQKKELEKEMNQLKWELVAKIELYQKQQLLNIGLTLQNRWDSAACHDHLALIGPDRLIVQNNGTNYGFHSVFAKLPMPKGNSGIFYYEVKVLALEGFVFIGLATKQMPLDKSVGDYNGTYSYGSTGRFWAHSVEHYRFDGYDGDSDIWGKPKFGVRRDIVGCGVSLATRQIIYTLNGERLERGHLYVDSDADELFPCVSLLGSGTKIVANFGPHFEYN</sequence>
<dbReference type="InterPro" id="IPR044736">
    <property type="entry name" value="Gid1/RanBPM/SPLA_SPRY"/>
</dbReference>
<evidence type="ECO:0000256" key="1">
    <source>
        <dbReference type="SAM" id="Coils"/>
    </source>
</evidence>
<evidence type="ECO:0000256" key="2">
    <source>
        <dbReference type="SAM" id="MobiDB-lite"/>
    </source>
</evidence>
<feature type="domain" description="B30.2/SPRY" evidence="3">
    <location>
        <begin position="182"/>
        <end position="380"/>
    </location>
</feature>
<dbReference type="SMART" id="SM00449">
    <property type="entry name" value="SPRY"/>
    <property type="match status" value="1"/>
</dbReference>
<dbReference type="Proteomes" id="UP000050741">
    <property type="component" value="Unassembled WGS sequence"/>
</dbReference>
<dbReference type="InterPro" id="IPR003877">
    <property type="entry name" value="SPRY_dom"/>
</dbReference>
<dbReference type="CDD" id="cd12885">
    <property type="entry name" value="SPRY_RanBP_like"/>
    <property type="match status" value="1"/>
</dbReference>
<dbReference type="SUPFAM" id="SSF49899">
    <property type="entry name" value="Concanavalin A-like lectins/glucanases"/>
    <property type="match status" value="1"/>
</dbReference>
<evidence type="ECO:0000259" key="3">
    <source>
        <dbReference type="PROSITE" id="PS50188"/>
    </source>
</evidence>
<feature type="region of interest" description="Disordered" evidence="2">
    <location>
        <begin position="1"/>
        <end position="44"/>
    </location>
</feature>
<dbReference type="WBParaSite" id="GPLIN_001048200">
    <property type="protein sequence ID" value="GPLIN_001048200"/>
    <property type="gene ID" value="GPLIN_001048200"/>
</dbReference>
<dbReference type="PROSITE" id="PS50188">
    <property type="entry name" value="B302_SPRY"/>
    <property type="match status" value="1"/>
</dbReference>
<organism evidence="4 5">
    <name type="scientific">Globodera pallida</name>
    <name type="common">Potato cyst nematode worm</name>
    <name type="synonym">Heterodera pallida</name>
    <dbReference type="NCBI Taxonomy" id="36090"/>
    <lineage>
        <taxon>Eukaryota</taxon>
        <taxon>Metazoa</taxon>
        <taxon>Ecdysozoa</taxon>
        <taxon>Nematoda</taxon>
        <taxon>Chromadorea</taxon>
        <taxon>Rhabditida</taxon>
        <taxon>Tylenchina</taxon>
        <taxon>Tylenchomorpha</taxon>
        <taxon>Tylenchoidea</taxon>
        <taxon>Heteroderidae</taxon>
        <taxon>Heteroderinae</taxon>
        <taxon>Globodera</taxon>
    </lineage>
</organism>
<dbReference type="InterPro" id="IPR013320">
    <property type="entry name" value="ConA-like_dom_sf"/>
</dbReference>
<name>A0A183CC81_GLOPA</name>
<dbReference type="InterPro" id="IPR043136">
    <property type="entry name" value="B30.2/SPRY_sf"/>
</dbReference>
<accession>A0A183CC81</accession>
<feature type="coiled-coil region" evidence="1">
    <location>
        <begin position="153"/>
        <end position="187"/>
    </location>
</feature>
<evidence type="ECO:0000313" key="5">
    <source>
        <dbReference type="WBParaSite" id="GPLIN_001048200"/>
    </source>
</evidence>
<dbReference type="AlphaFoldDB" id="A0A183CC81"/>
<proteinExistence type="predicted"/>
<keyword evidence="1" id="KW-0175">Coiled coil</keyword>
<dbReference type="Pfam" id="PF00622">
    <property type="entry name" value="SPRY"/>
    <property type="match status" value="1"/>
</dbReference>
<protein>
    <submittedName>
        <fullName evidence="5">B30.2/SPRY domain-containing protein</fullName>
    </submittedName>
</protein>
<evidence type="ECO:0000313" key="4">
    <source>
        <dbReference type="Proteomes" id="UP000050741"/>
    </source>
</evidence>
<reference evidence="5" key="3">
    <citation type="submission" date="2016-06" db="UniProtKB">
        <authorList>
            <consortium name="WormBaseParasite"/>
        </authorList>
    </citation>
    <scope>IDENTIFICATION</scope>
</reference>